<dbReference type="PANTHER" id="PTHR47989">
    <property type="entry name" value="OS01G0750732 PROTEIN"/>
    <property type="match status" value="1"/>
</dbReference>
<proteinExistence type="predicted"/>
<evidence type="ECO:0000256" key="3">
    <source>
        <dbReference type="PROSITE-ProRule" id="PRU10141"/>
    </source>
</evidence>
<dbReference type="InterPro" id="IPR011009">
    <property type="entry name" value="Kinase-like_dom_sf"/>
</dbReference>
<dbReference type="Proteomes" id="UP000256970">
    <property type="component" value="Unassembled WGS sequence"/>
</dbReference>
<keyword evidence="6" id="KW-1185">Reference proteome</keyword>
<protein>
    <recommendedName>
        <fullName evidence="4">Protein kinase domain-containing protein</fullName>
    </recommendedName>
</protein>
<dbReference type="Gene3D" id="3.30.200.20">
    <property type="entry name" value="Phosphorylase Kinase, domain 1"/>
    <property type="match status" value="1"/>
</dbReference>
<keyword evidence="2 3" id="KW-0067">ATP-binding</keyword>
<dbReference type="PROSITE" id="PS50011">
    <property type="entry name" value="PROTEIN_KINASE_DOM"/>
    <property type="match status" value="1"/>
</dbReference>
<sequence>MTTFRWQELQDAIVDYDTPLGRGGYGTVYRGRLRGGTDVAIKVLDADSQQGQMEFGREVAILGGLHHDQLLPLLGSCSERYALVYPLMQGSLEHRLQPAAAAATTSGATAHASRATGSTPVPLTWLERVRI</sequence>
<feature type="binding site" evidence="3">
    <location>
        <position position="42"/>
    </location>
    <ligand>
        <name>ATP</name>
        <dbReference type="ChEBI" id="CHEBI:30616"/>
    </ligand>
</feature>
<dbReference type="SUPFAM" id="SSF56112">
    <property type="entry name" value="Protein kinase-like (PK-like)"/>
    <property type="match status" value="1"/>
</dbReference>
<evidence type="ECO:0000259" key="4">
    <source>
        <dbReference type="PROSITE" id="PS50011"/>
    </source>
</evidence>
<reference evidence="5 6" key="1">
    <citation type="submission" date="2016-10" db="EMBL/GenBank/DDBJ databases">
        <authorList>
            <person name="Cai Z."/>
        </authorList>
    </citation>
    <scope>NUCLEOTIDE SEQUENCE [LARGE SCALE GENOMIC DNA]</scope>
</reference>
<dbReference type="AlphaFoldDB" id="A0A383V661"/>
<dbReference type="InterPro" id="IPR017441">
    <property type="entry name" value="Protein_kinase_ATP_BS"/>
</dbReference>
<dbReference type="InterPro" id="IPR001245">
    <property type="entry name" value="Ser-Thr/Tyr_kinase_cat_dom"/>
</dbReference>
<dbReference type="GO" id="GO:0004672">
    <property type="term" value="F:protein kinase activity"/>
    <property type="evidence" value="ECO:0007669"/>
    <property type="project" value="InterPro"/>
</dbReference>
<feature type="domain" description="Protein kinase" evidence="4">
    <location>
        <begin position="14"/>
        <end position="131"/>
    </location>
</feature>
<gene>
    <name evidence="5" type="ORF">BQ4739_LOCUS1007</name>
</gene>
<keyword evidence="1 3" id="KW-0547">Nucleotide-binding</keyword>
<dbReference type="PANTHER" id="PTHR47989:SF62">
    <property type="entry name" value="OS05G0423500 PROTEIN"/>
    <property type="match status" value="1"/>
</dbReference>
<accession>A0A383V661</accession>
<organism evidence="5 6">
    <name type="scientific">Tetradesmus obliquus</name>
    <name type="common">Green alga</name>
    <name type="synonym">Acutodesmus obliquus</name>
    <dbReference type="NCBI Taxonomy" id="3088"/>
    <lineage>
        <taxon>Eukaryota</taxon>
        <taxon>Viridiplantae</taxon>
        <taxon>Chlorophyta</taxon>
        <taxon>core chlorophytes</taxon>
        <taxon>Chlorophyceae</taxon>
        <taxon>CS clade</taxon>
        <taxon>Sphaeropleales</taxon>
        <taxon>Scenedesmaceae</taxon>
        <taxon>Tetradesmus</taxon>
    </lineage>
</organism>
<dbReference type="Pfam" id="PF07714">
    <property type="entry name" value="PK_Tyr_Ser-Thr"/>
    <property type="match status" value="1"/>
</dbReference>
<dbReference type="PROSITE" id="PS00107">
    <property type="entry name" value="PROTEIN_KINASE_ATP"/>
    <property type="match status" value="1"/>
</dbReference>
<name>A0A383V661_TETOB</name>
<dbReference type="EMBL" id="FNXT01000067">
    <property type="protein sequence ID" value="SZX60463.1"/>
    <property type="molecule type" value="Genomic_DNA"/>
</dbReference>
<dbReference type="InterPro" id="IPR000719">
    <property type="entry name" value="Prot_kinase_dom"/>
</dbReference>
<evidence type="ECO:0000256" key="1">
    <source>
        <dbReference type="ARBA" id="ARBA00022741"/>
    </source>
</evidence>
<dbReference type="GO" id="GO:0005524">
    <property type="term" value="F:ATP binding"/>
    <property type="evidence" value="ECO:0007669"/>
    <property type="project" value="UniProtKB-UniRule"/>
</dbReference>
<evidence type="ECO:0000256" key="2">
    <source>
        <dbReference type="ARBA" id="ARBA00022840"/>
    </source>
</evidence>
<evidence type="ECO:0000313" key="5">
    <source>
        <dbReference type="EMBL" id="SZX60463.1"/>
    </source>
</evidence>
<evidence type="ECO:0000313" key="6">
    <source>
        <dbReference type="Proteomes" id="UP000256970"/>
    </source>
</evidence>